<feature type="domain" description="Reverse transcriptase Ty1/copia-type" evidence="1">
    <location>
        <begin position="3"/>
        <end position="82"/>
    </location>
</feature>
<dbReference type="SUPFAM" id="SSF56672">
    <property type="entry name" value="DNA/RNA polymerases"/>
    <property type="match status" value="1"/>
</dbReference>
<name>A0AA88SG14_9ASTE</name>
<keyword evidence="3" id="KW-1185">Reference proteome</keyword>
<dbReference type="InterPro" id="IPR013103">
    <property type="entry name" value="RVT_2"/>
</dbReference>
<sequence length="166" mass="18193">MCVLIYVDDIILTGNSAEAISSLVRDLNCEFSVKNLGSLTYFLGIEVIHSSNGLLLLQRKYITDLLMKTHLSDAKPVHTPMSSSIQLSRHLGDPHPSPTIYRSIVGALQYLSFTRPDISFSIGRGALMIAAPLVATASFLAPISYPRARENNPLWLVPALKLSTKL</sequence>
<dbReference type="Proteomes" id="UP001187471">
    <property type="component" value="Unassembled WGS sequence"/>
</dbReference>
<proteinExistence type="predicted"/>
<dbReference type="Pfam" id="PF07727">
    <property type="entry name" value="RVT_2"/>
    <property type="match status" value="1"/>
</dbReference>
<dbReference type="EMBL" id="JAVXUO010000728">
    <property type="protein sequence ID" value="KAK2989560.1"/>
    <property type="molecule type" value="Genomic_DNA"/>
</dbReference>
<comment type="caution">
    <text evidence="2">The sequence shown here is derived from an EMBL/GenBank/DDBJ whole genome shotgun (WGS) entry which is preliminary data.</text>
</comment>
<dbReference type="InterPro" id="IPR043502">
    <property type="entry name" value="DNA/RNA_pol_sf"/>
</dbReference>
<protein>
    <recommendedName>
        <fullName evidence="1">Reverse transcriptase Ty1/copia-type domain-containing protein</fullName>
    </recommendedName>
</protein>
<organism evidence="2 3">
    <name type="scientific">Escallonia rubra</name>
    <dbReference type="NCBI Taxonomy" id="112253"/>
    <lineage>
        <taxon>Eukaryota</taxon>
        <taxon>Viridiplantae</taxon>
        <taxon>Streptophyta</taxon>
        <taxon>Embryophyta</taxon>
        <taxon>Tracheophyta</taxon>
        <taxon>Spermatophyta</taxon>
        <taxon>Magnoliopsida</taxon>
        <taxon>eudicotyledons</taxon>
        <taxon>Gunneridae</taxon>
        <taxon>Pentapetalae</taxon>
        <taxon>asterids</taxon>
        <taxon>campanulids</taxon>
        <taxon>Escalloniales</taxon>
        <taxon>Escalloniaceae</taxon>
        <taxon>Escallonia</taxon>
    </lineage>
</organism>
<accession>A0AA88SG14</accession>
<reference evidence="2" key="1">
    <citation type="submission" date="2022-12" db="EMBL/GenBank/DDBJ databases">
        <title>Draft genome assemblies for two species of Escallonia (Escalloniales).</title>
        <authorList>
            <person name="Chanderbali A."/>
            <person name="Dervinis C."/>
            <person name="Anghel I."/>
            <person name="Soltis D."/>
            <person name="Soltis P."/>
            <person name="Zapata F."/>
        </authorList>
    </citation>
    <scope>NUCLEOTIDE SEQUENCE</scope>
    <source>
        <strain evidence="2">UCBG92.1500</strain>
        <tissue evidence="2">Leaf</tissue>
    </source>
</reference>
<evidence type="ECO:0000313" key="2">
    <source>
        <dbReference type="EMBL" id="KAK2989560.1"/>
    </source>
</evidence>
<evidence type="ECO:0000259" key="1">
    <source>
        <dbReference type="Pfam" id="PF07727"/>
    </source>
</evidence>
<gene>
    <name evidence="2" type="ORF">RJ640_026825</name>
</gene>
<evidence type="ECO:0000313" key="3">
    <source>
        <dbReference type="Proteomes" id="UP001187471"/>
    </source>
</evidence>
<dbReference type="AlphaFoldDB" id="A0AA88SG14"/>